<sequence>MPREMRRLILDDSEFNEAIRVFVESREQMFHGATLVSSRISGETPLEAELTVLTQSRQQSTVKLTAAHLAAAVIAYCFAYRIPLPRSSDKSVKRVPGGIALDIMMGKK</sequence>
<gene>
    <name evidence="1" type="ORF">GHC57_03985</name>
</gene>
<proteinExistence type="predicted"/>
<dbReference type="RefSeq" id="WP_153341396.1">
    <property type="nucleotide sequence ID" value="NZ_WIVE01000006.1"/>
</dbReference>
<dbReference type="OrthoDB" id="7360873at2"/>
<name>A0A7X1ZE07_9PROT</name>
<dbReference type="EMBL" id="WIVE01000006">
    <property type="protein sequence ID" value="MQX35672.1"/>
    <property type="molecule type" value="Genomic_DNA"/>
</dbReference>
<keyword evidence="2" id="KW-1185">Reference proteome</keyword>
<protein>
    <submittedName>
        <fullName evidence="1">Uncharacterized protein</fullName>
    </submittedName>
</protein>
<evidence type="ECO:0000313" key="2">
    <source>
        <dbReference type="Proteomes" id="UP000434582"/>
    </source>
</evidence>
<reference evidence="1 2" key="1">
    <citation type="submission" date="2019-10" db="EMBL/GenBank/DDBJ databases">
        <title>Draft whole-genome sequence of the purple nonsulfur photosynthetic bacterium Roseospira navarrensis DSM 15114.</title>
        <authorList>
            <person name="Kyndt J.A."/>
            <person name="Meyer T.E."/>
        </authorList>
    </citation>
    <scope>NUCLEOTIDE SEQUENCE [LARGE SCALE GENOMIC DNA]</scope>
    <source>
        <strain evidence="1 2">DSM 15114</strain>
    </source>
</reference>
<dbReference type="Proteomes" id="UP000434582">
    <property type="component" value="Unassembled WGS sequence"/>
</dbReference>
<organism evidence="1 2">
    <name type="scientific">Roseospira navarrensis</name>
    <dbReference type="NCBI Taxonomy" id="140058"/>
    <lineage>
        <taxon>Bacteria</taxon>
        <taxon>Pseudomonadati</taxon>
        <taxon>Pseudomonadota</taxon>
        <taxon>Alphaproteobacteria</taxon>
        <taxon>Rhodospirillales</taxon>
        <taxon>Rhodospirillaceae</taxon>
        <taxon>Roseospira</taxon>
    </lineage>
</organism>
<comment type="caution">
    <text evidence="1">The sequence shown here is derived from an EMBL/GenBank/DDBJ whole genome shotgun (WGS) entry which is preliminary data.</text>
</comment>
<evidence type="ECO:0000313" key="1">
    <source>
        <dbReference type="EMBL" id="MQX35672.1"/>
    </source>
</evidence>
<dbReference type="AlphaFoldDB" id="A0A7X1ZE07"/>
<accession>A0A7X1ZE07</accession>